<dbReference type="Proteomes" id="UP000035682">
    <property type="component" value="Unplaced"/>
</dbReference>
<dbReference type="RefSeq" id="XP_024504132.1">
    <property type="nucleotide sequence ID" value="XM_024650345.1"/>
</dbReference>
<evidence type="ECO:0000313" key="14">
    <source>
        <dbReference type="WBParaSite" id="SRAE_1000318400.1"/>
    </source>
</evidence>
<comment type="similarity">
    <text evidence="2">Belongs to the UDP-glycosyltransferase family.</text>
</comment>
<comment type="catalytic activity">
    <reaction evidence="10">
        <text>glucuronate acceptor + UDP-alpha-D-glucuronate = acceptor beta-D-glucuronoside + UDP + H(+)</text>
        <dbReference type="Rhea" id="RHEA:21032"/>
        <dbReference type="ChEBI" id="CHEBI:15378"/>
        <dbReference type="ChEBI" id="CHEBI:58052"/>
        <dbReference type="ChEBI" id="CHEBI:58223"/>
        <dbReference type="ChEBI" id="CHEBI:132367"/>
        <dbReference type="ChEBI" id="CHEBI:132368"/>
        <dbReference type="EC" id="2.4.1.17"/>
    </reaction>
</comment>
<evidence type="ECO:0000256" key="10">
    <source>
        <dbReference type="ARBA" id="ARBA00047475"/>
    </source>
</evidence>
<reference evidence="14" key="2">
    <citation type="submission" date="2020-12" db="UniProtKB">
        <authorList>
            <consortium name="WormBaseParasite"/>
        </authorList>
    </citation>
    <scope>IDENTIFICATION</scope>
</reference>
<evidence type="ECO:0000313" key="15">
    <source>
        <dbReference type="WormBase" id="SRAE_1000318400"/>
    </source>
</evidence>
<keyword evidence="5 12" id="KW-0808">Transferase</keyword>
<evidence type="ECO:0000256" key="6">
    <source>
        <dbReference type="ARBA" id="ARBA00022692"/>
    </source>
</evidence>
<evidence type="ECO:0000313" key="13">
    <source>
        <dbReference type="Proteomes" id="UP000035682"/>
    </source>
</evidence>
<evidence type="ECO:0000256" key="4">
    <source>
        <dbReference type="ARBA" id="ARBA00022676"/>
    </source>
</evidence>
<dbReference type="InterPro" id="IPR002213">
    <property type="entry name" value="UDP_glucos_trans"/>
</dbReference>
<dbReference type="PANTHER" id="PTHR48043">
    <property type="entry name" value="EG:EG0003.4 PROTEIN-RELATED"/>
    <property type="match status" value="1"/>
</dbReference>
<dbReference type="OMA" id="SHIPTIM"/>
<keyword evidence="8" id="KW-1133">Transmembrane helix</keyword>
<reference evidence="12 13" key="1">
    <citation type="submission" date="2014-09" db="EMBL/GenBank/DDBJ databases">
        <authorList>
            <person name="Martin A.A."/>
        </authorList>
    </citation>
    <scope>NUCLEOTIDE SEQUENCE</scope>
    <source>
        <strain evidence="13">ED321</strain>
        <strain evidence="12">ED321 Heterogonic</strain>
    </source>
</reference>
<keyword evidence="13" id="KW-1185">Reference proteome</keyword>
<evidence type="ECO:0000256" key="1">
    <source>
        <dbReference type="ARBA" id="ARBA00004167"/>
    </source>
</evidence>
<evidence type="ECO:0000256" key="2">
    <source>
        <dbReference type="ARBA" id="ARBA00009995"/>
    </source>
</evidence>
<organism evidence="12">
    <name type="scientific">Strongyloides ratti</name>
    <name type="common">Parasitic roundworm</name>
    <dbReference type="NCBI Taxonomy" id="34506"/>
    <lineage>
        <taxon>Eukaryota</taxon>
        <taxon>Metazoa</taxon>
        <taxon>Ecdysozoa</taxon>
        <taxon>Nematoda</taxon>
        <taxon>Chromadorea</taxon>
        <taxon>Rhabditida</taxon>
        <taxon>Tylenchina</taxon>
        <taxon>Panagrolaimomorpha</taxon>
        <taxon>Strongyloidoidea</taxon>
        <taxon>Strongyloididae</taxon>
        <taxon>Strongyloides</taxon>
    </lineage>
</organism>
<feature type="chain" id="PRO_5015030434" description="glucuronosyltransferase" evidence="11">
    <location>
        <begin position="19"/>
        <end position="448"/>
    </location>
</feature>
<dbReference type="Gene3D" id="3.40.50.2000">
    <property type="entry name" value="Glycogen Phosphorylase B"/>
    <property type="match status" value="1"/>
</dbReference>
<gene>
    <name evidence="12 14 15" type="ORF">SRAE_1000318400</name>
</gene>
<keyword evidence="4" id="KW-0328">Glycosyltransferase</keyword>
<dbReference type="GO" id="GO:0015020">
    <property type="term" value="F:glucuronosyltransferase activity"/>
    <property type="evidence" value="ECO:0007669"/>
    <property type="project" value="UniProtKB-EC"/>
</dbReference>
<sequence length="448" mass="51742">MFLNLLLVFFLLFNSCNAYKILIFNPKYGHSHVNFVGQIADTLVEAGHNVTVIVVDMDQSIKHPGTRKANIYHIPSDPVVVNLFTNKTKLKAMWETSDSIWAQLDMFNDFMEGQRLLGRQIFYNKELAKFVKEQKFDIGFTELINIYMLGLFKAWNIPATVTGSAIGFMDNYYEMFGLHFPASHIPTIMQPSHDIMTYRERFQNLFSYYFSKIMNKHMLRKYYLLDEFEEKYGKGFYDPFELIGDRPKTPKMIEISGIGIPDPKQLDEYWDKILSLRKYTVLISFGSFARSVEMPIAMKKGIIETVKKLPEITFIWKYEIPEDNNIEKLENLVLSKWVPQNDLLNDSRLSLFITHGGANSIAELSFRGVPAIAIPVFGDQFRNAKLIEKHNTGLVMDKSLLKNSKKLKATLVSQQLNKRPIGSKRLLIEHIEFACEFGKLPSLDLEII</sequence>
<comment type="subcellular location">
    <subcellularLocation>
        <location evidence="1">Membrane</location>
        <topology evidence="1">Single-pass membrane protein</topology>
    </subcellularLocation>
</comment>
<feature type="signal peptide" evidence="11">
    <location>
        <begin position="1"/>
        <end position="18"/>
    </location>
</feature>
<dbReference type="SUPFAM" id="SSF53756">
    <property type="entry name" value="UDP-Glycosyltransferase/glycogen phosphorylase"/>
    <property type="match status" value="1"/>
</dbReference>
<accession>A0A090L548</accession>
<dbReference type="EC" id="2.4.1.17" evidence="3"/>
<dbReference type="InterPro" id="IPR050271">
    <property type="entry name" value="UDP-glycosyltransferase"/>
</dbReference>
<evidence type="ECO:0000256" key="11">
    <source>
        <dbReference type="SAM" id="SignalP"/>
    </source>
</evidence>
<protein>
    <recommendedName>
        <fullName evidence="3">glucuronosyltransferase</fullName>
        <ecNumber evidence="3">2.4.1.17</ecNumber>
    </recommendedName>
</protein>
<dbReference type="STRING" id="34506.A0A090L548"/>
<dbReference type="Pfam" id="PF00201">
    <property type="entry name" value="UDPGT"/>
    <property type="match status" value="2"/>
</dbReference>
<keyword evidence="6" id="KW-0812">Transmembrane</keyword>
<evidence type="ECO:0000256" key="7">
    <source>
        <dbReference type="ARBA" id="ARBA00022729"/>
    </source>
</evidence>
<dbReference type="AlphaFoldDB" id="A0A090L548"/>
<name>A0A090L548_STRRB</name>
<dbReference type="FunFam" id="3.40.50.2000:FF:000038">
    <property type="entry name" value="UDP-GlucuronosylTransferase"/>
    <property type="match status" value="1"/>
</dbReference>
<evidence type="ECO:0000256" key="8">
    <source>
        <dbReference type="ARBA" id="ARBA00022989"/>
    </source>
</evidence>
<dbReference type="EMBL" id="LN609528">
    <property type="protein sequence ID" value="CEF64931.1"/>
    <property type="molecule type" value="Genomic_DNA"/>
</dbReference>
<evidence type="ECO:0000256" key="3">
    <source>
        <dbReference type="ARBA" id="ARBA00012544"/>
    </source>
</evidence>
<dbReference type="PANTHER" id="PTHR48043:SF23">
    <property type="entry name" value="UDP-GLUCURONOSYLTRANSFERASE"/>
    <property type="match status" value="1"/>
</dbReference>
<dbReference type="WormBase" id="SRAE_1000318400">
    <property type="protein sequence ID" value="SRP10769"/>
    <property type="gene ID" value="WBGene00259801"/>
</dbReference>
<keyword evidence="7 11" id="KW-0732">Signal</keyword>
<evidence type="ECO:0000256" key="5">
    <source>
        <dbReference type="ARBA" id="ARBA00022679"/>
    </source>
</evidence>
<dbReference type="GO" id="GO:0016020">
    <property type="term" value="C:membrane"/>
    <property type="evidence" value="ECO:0007669"/>
    <property type="project" value="UniProtKB-SubCell"/>
</dbReference>
<evidence type="ECO:0000256" key="9">
    <source>
        <dbReference type="ARBA" id="ARBA00023136"/>
    </source>
</evidence>
<dbReference type="CDD" id="cd03784">
    <property type="entry name" value="GT1_Gtf-like"/>
    <property type="match status" value="1"/>
</dbReference>
<keyword evidence="9" id="KW-0472">Membrane</keyword>
<dbReference type="CTD" id="36377296"/>
<evidence type="ECO:0000313" key="12">
    <source>
        <dbReference type="EMBL" id="CEF64931.1"/>
    </source>
</evidence>
<dbReference type="GeneID" id="36377296"/>
<proteinExistence type="inferred from homology"/>
<dbReference type="OrthoDB" id="5835829at2759"/>
<dbReference type="WBParaSite" id="SRAE_1000318400.1">
    <property type="protein sequence ID" value="SRAE_1000318400.1"/>
    <property type="gene ID" value="WBGene00259801"/>
</dbReference>